<evidence type="ECO:0000313" key="3">
    <source>
        <dbReference type="EMBL" id="QTH70875.1"/>
    </source>
</evidence>
<feature type="chain" id="PRO_5037169779" evidence="1">
    <location>
        <begin position="22"/>
        <end position="791"/>
    </location>
</feature>
<dbReference type="Gene3D" id="3.90.226.10">
    <property type="entry name" value="2-enoyl-CoA Hydratase, Chain A, domain 1"/>
    <property type="match status" value="1"/>
</dbReference>
<dbReference type="GO" id="GO:0006508">
    <property type="term" value="P:proteolysis"/>
    <property type="evidence" value="ECO:0007669"/>
    <property type="project" value="InterPro"/>
</dbReference>
<evidence type="ECO:0000313" key="4">
    <source>
        <dbReference type="Proteomes" id="UP000664904"/>
    </source>
</evidence>
<dbReference type="CDD" id="cd07563">
    <property type="entry name" value="Peptidase_S41_IRBP"/>
    <property type="match status" value="1"/>
</dbReference>
<name>A0A975DFT5_9GAMM</name>
<gene>
    <name evidence="3" type="ORF">J5O05_13380</name>
</gene>
<organism evidence="3 4">
    <name type="scientific">Pseudoalteromonas xiamenensis</name>
    <dbReference type="NCBI Taxonomy" id="882626"/>
    <lineage>
        <taxon>Bacteria</taxon>
        <taxon>Pseudomonadati</taxon>
        <taxon>Pseudomonadota</taxon>
        <taxon>Gammaproteobacteria</taxon>
        <taxon>Alteromonadales</taxon>
        <taxon>Pseudoalteromonadaceae</taxon>
        <taxon>Pseudoalteromonas</taxon>
    </lineage>
</organism>
<dbReference type="PANTHER" id="PTHR46825">
    <property type="entry name" value="D-ALANYL-D-ALANINE-CARBOXYPEPTIDASE/ENDOPEPTIDASE AMPH"/>
    <property type="match status" value="1"/>
</dbReference>
<dbReference type="InterPro" id="IPR029045">
    <property type="entry name" value="ClpP/crotonase-like_dom_sf"/>
</dbReference>
<sequence>MFRQTVQLSAIAIFASLALSACDSSYDDIKIPTFPQLTTKGVWERVGYGELLEVTDSALTYYQFNQFGCTKLLETTEQIALDQLRLKITPNSLTKLAIQEQDLIEPYYLQRINTLPTSCTTSISVDSPVSQTYVFDYIWNLFNDYYAYFDTREVNWQTQYDTYRPLVNDNMTDEALFQVLSELVAPLQDAHVNIINESKALYFNRPKDNPFSRTVRGMMFASLRDGEVLDPSEIESELNQLYAQISTSYMTPSSAKRFPSDPQDEPTVLWGITPDNVGIITINNMMSYASDTMSEEATLAAANSLFDTIMAQLAQTKGIIVDVRNNQGGYDSVSLAIAQRFNQTDHAVFYKQAKTKTGTGDLLERKLNGRSDAYTNPVYLLTSEVTVSAGEIFVIAMRSLPQVTQVGKETSGALSDLKFFDIPNDWSITLSNEVYWTSDNQYFEKTGIPPAVSIPAFSVDDLKMGRFQTYDYALKALGRTSDKTLSEAEFEQKISQLSNQANIKNMSISVIKDNEIVYEKGFGMNARTGEATSPQSEFYLGSVSKTLLGATIAAALENQPEFLDSALQPVLPFVIDAAQFAQDNPLTLRQLITHTSGILDSEQTYLCSYFTYENSQSLASLLAPEMGCPETVSQDEQLFFSQYLSAQGELHSHENFITQYGLKNNQAYVYSNIASALAGLVLEQKTGQSLSQLSTQLVFNPLGMTHTYWAVNESETSTPRYVFDDDSQSVYVPEYRNITYADGMAVSSSHDLARYLIALGNSGKINGGSSTQPYRCHRFVNSANNTPHTGR</sequence>
<dbReference type="Pfam" id="PF03572">
    <property type="entry name" value="Peptidase_S41"/>
    <property type="match status" value="1"/>
</dbReference>
<dbReference type="SMART" id="SM00245">
    <property type="entry name" value="TSPc"/>
    <property type="match status" value="1"/>
</dbReference>
<feature type="signal peptide" evidence="1">
    <location>
        <begin position="1"/>
        <end position="21"/>
    </location>
</feature>
<dbReference type="InterPro" id="IPR005151">
    <property type="entry name" value="Tail-specific_protease"/>
</dbReference>
<protein>
    <submittedName>
        <fullName evidence="3">Serine hydrolase</fullName>
    </submittedName>
</protein>
<dbReference type="GO" id="GO:0008236">
    <property type="term" value="F:serine-type peptidase activity"/>
    <property type="evidence" value="ECO:0007669"/>
    <property type="project" value="InterPro"/>
</dbReference>
<dbReference type="Pfam" id="PF00144">
    <property type="entry name" value="Beta-lactamase"/>
    <property type="match status" value="1"/>
</dbReference>
<dbReference type="PROSITE" id="PS51257">
    <property type="entry name" value="PROKAR_LIPOPROTEIN"/>
    <property type="match status" value="1"/>
</dbReference>
<accession>A0A975DFT5</accession>
<dbReference type="KEGG" id="pxi:J5O05_13380"/>
<reference evidence="3" key="1">
    <citation type="submission" date="2021-03" db="EMBL/GenBank/DDBJ databases">
        <title>Complete Genome of Pseudoalteromonas xiamenensis STKMTI.2, a new potential marine bacterium producing anti-Vibrio compounds.</title>
        <authorList>
            <person name="Handayani D.P."/>
            <person name="Isnansetyo A."/>
            <person name="Istiqomah I."/>
            <person name="Jumina J."/>
        </authorList>
    </citation>
    <scope>NUCLEOTIDE SEQUENCE</scope>
    <source>
        <strain evidence="3">STKMTI.2</strain>
    </source>
</reference>
<dbReference type="InterPro" id="IPR001466">
    <property type="entry name" value="Beta-lactam-related"/>
</dbReference>
<dbReference type="InterPro" id="IPR012338">
    <property type="entry name" value="Beta-lactam/transpept-like"/>
</dbReference>
<evidence type="ECO:0000256" key="1">
    <source>
        <dbReference type="SAM" id="SignalP"/>
    </source>
</evidence>
<dbReference type="Proteomes" id="UP000664904">
    <property type="component" value="Chromosome"/>
</dbReference>
<keyword evidence="4" id="KW-1185">Reference proteome</keyword>
<dbReference type="SUPFAM" id="SSF56601">
    <property type="entry name" value="beta-lactamase/transpeptidase-like"/>
    <property type="match status" value="1"/>
</dbReference>
<dbReference type="Pfam" id="PF14684">
    <property type="entry name" value="Tricorn_C1"/>
    <property type="match status" value="1"/>
</dbReference>
<proteinExistence type="predicted"/>
<keyword evidence="1" id="KW-0732">Signal</keyword>
<keyword evidence="3" id="KW-0378">Hydrolase</keyword>
<dbReference type="InterPro" id="IPR050491">
    <property type="entry name" value="AmpC-like"/>
</dbReference>
<dbReference type="RefSeq" id="WP_208842469.1">
    <property type="nucleotide sequence ID" value="NZ_CP072133.1"/>
</dbReference>
<dbReference type="PANTHER" id="PTHR46825:SF15">
    <property type="entry name" value="BETA-LACTAMASE-RELATED DOMAIN-CONTAINING PROTEIN"/>
    <property type="match status" value="1"/>
</dbReference>
<dbReference type="Gene3D" id="3.40.710.10">
    <property type="entry name" value="DD-peptidase/beta-lactamase superfamily"/>
    <property type="match status" value="1"/>
</dbReference>
<dbReference type="SUPFAM" id="SSF52096">
    <property type="entry name" value="ClpP/crotonase"/>
    <property type="match status" value="1"/>
</dbReference>
<dbReference type="EMBL" id="CP072133">
    <property type="protein sequence ID" value="QTH70875.1"/>
    <property type="molecule type" value="Genomic_DNA"/>
</dbReference>
<dbReference type="AlphaFoldDB" id="A0A975DFT5"/>
<feature type="domain" description="Tail specific protease" evidence="2">
    <location>
        <begin position="265"/>
        <end position="455"/>
    </location>
</feature>
<dbReference type="InterPro" id="IPR028204">
    <property type="entry name" value="Tricorn_C1"/>
</dbReference>
<dbReference type="Gene3D" id="3.30.750.44">
    <property type="match status" value="1"/>
</dbReference>
<evidence type="ECO:0000259" key="2">
    <source>
        <dbReference type="SMART" id="SM00245"/>
    </source>
</evidence>